<organism evidence="1 2">
    <name type="scientific">Photobacterium carnosum</name>
    <dbReference type="NCBI Taxonomy" id="2023717"/>
    <lineage>
        <taxon>Bacteria</taxon>
        <taxon>Pseudomonadati</taxon>
        <taxon>Pseudomonadota</taxon>
        <taxon>Gammaproteobacteria</taxon>
        <taxon>Vibrionales</taxon>
        <taxon>Vibrionaceae</taxon>
        <taxon>Photobacterium</taxon>
    </lineage>
</organism>
<dbReference type="RefSeq" id="WP_101769354.1">
    <property type="nucleotide sequence ID" value="NZ_BPPU01000002.1"/>
</dbReference>
<evidence type="ECO:0000313" key="1">
    <source>
        <dbReference type="EMBL" id="PLC57290.1"/>
    </source>
</evidence>
<dbReference type="AlphaFoldDB" id="A0A2N4UQJ4"/>
<dbReference type="EMBL" id="NPIB01000017">
    <property type="protein sequence ID" value="PLC57290.1"/>
    <property type="molecule type" value="Genomic_DNA"/>
</dbReference>
<dbReference type="GeneID" id="69965279"/>
<evidence type="ECO:0008006" key="3">
    <source>
        <dbReference type="Google" id="ProtNLM"/>
    </source>
</evidence>
<proteinExistence type="predicted"/>
<dbReference type="Proteomes" id="UP000234420">
    <property type="component" value="Unassembled WGS sequence"/>
</dbReference>
<evidence type="ECO:0000313" key="2">
    <source>
        <dbReference type="Proteomes" id="UP000234420"/>
    </source>
</evidence>
<accession>A0A2N4UQJ4</accession>
<sequence length="142" mass="15588">MLKYIGVFFVFFSLNLTSYTVYASTFQNVVLTKTVTNITQRSEASTLIDAKPGDVIEYNIYVVNSTNSAISNINISAAIPLFMVSTAIIDCSNSYLPSSLRCQILTPDGLNDSGYQGGIIWQLFGELEAGVTTRVSYQVMIK</sequence>
<comment type="caution">
    <text evidence="1">The sequence shown here is derived from an EMBL/GenBank/DDBJ whole genome shotgun (WGS) entry which is preliminary data.</text>
</comment>
<keyword evidence="2" id="KW-1185">Reference proteome</keyword>
<name>A0A2N4UQJ4_9GAMM</name>
<protein>
    <recommendedName>
        <fullName evidence="3">DUF11 domain-containing protein</fullName>
    </recommendedName>
</protein>
<gene>
    <name evidence="1" type="ORF">CIK00_13405</name>
</gene>
<reference evidence="1 2" key="1">
    <citation type="journal article" date="2018" name="Syst. Appl. Microbiol.">
        <title>Photobacterium carnosum sp. nov., isolated from spoiled modified atmosphere packaged poultry meat.</title>
        <authorList>
            <person name="Hilgarth M."/>
            <person name="Fuertes S."/>
            <person name="Ehrmann M."/>
            <person name="Vogel R.F."/>
        </authorList>
    </citation>
    <scope>NUCLEOTIDE SEQUENCE [LARGE SCALE GENOMIC DNA]</scope>
    <source>
        <strain evidence="1 2">TMW 2.2021</strain>
    </source>
</reference>